<dbReference type="AlphaFoldDB" id="A0A849KDA1"/>
<gene>
    <name evidence="1" type="ORF">HK415_07065</name>
</gene>
<evidence type="ECO:0000313" key="2">
    <source>
        <dbReference type="Proteomes" id="UP000552954"/>
    </source>
</evidence>
<keyword evidence="2" id="KW-1185">Reference proteome</keyword>
<sequence>MSDELEPPLTEEALCRLSALVAPLPATLPRPEDHAGNPARWMFERLATYIRQFESRLDEEHEIGARLVSFGANLTFHIEDMGYFGPDMIVFYGKNDKGEPVQLIQHTSQLNVLLVAVRKQELRARRIGFILDEGDKGIVKTEPQQLSKHI</sequence>
<accession>A0A849KDA1</accession>
<dbReference type="Proteomes" id="UP000552954">
    <property type="component" value="Unassembled WGS sequence"/>
</dbReference>
<dbReference type="InterPro" id="IPR046171">
    <property type="entry name" value="DUF6173"/>
</dbReference>
<reference evidence="1 2" key="2">
    <citation type="submission" date="2020-06" db="EMBL/GenBank/DDBJ databases">
        <title>Ramlibacter rhizophilus sp. nov., isolated from rhizosphere soil of national flower Mugunghwa from South Korea.</title>
        <authorList>
            <person name="Zheng-Fei Y."/>
            <person name="Huan T."/>
        </authorList>
    </citation>
    <scope>NUCLEOTIDE SEQUENCE [LARGE SCALE GENOMIC DNA]</scope>
    <source>
        <strain evidence="1 2">B156</strain>
    </source>
</reference>
<dbReference type="Pfam" id="PF19670">
    <property type="entry name" value="DUF6173"/>
    <property type="match status" value="1"/>
</dbReference>
<name>A0A849KDA1_9BURK</name>
<dbReference type="RefSeq" id="WP_171557680.1">
    <property type="nucleotide sequence ID" value="NZ_JABFCS010000001.1"/>
</dbReference>
<evidence type="ECO:0000313" key="1">
    <source>
        <dbReference type="EMBL" id="NNU42975.1"/>
    </source>
</evidence>
<dbReference type="EMBL" id="JABFCS010000001">
    <property type="protein sequence ID" value="NNU42975.1"/>
    <property type="molecule type" value="Genomic_DNA"/>
</dbReference>
<reference evidence="1 2" key="1">
    <citation type="submission" date="2020-05" db="EMBL/GenBank/DDBJ databases">
        <authorList>
            <person name="Khan S.A."/>
            <person name="Jeon C.O."/>
            <person name="Chun B.H."/>
        </authorList>
    </citation>
    <scope>NUCLEOTIDE SEQUENCE [LARGE SCALE GENOMIC DNA]</scope>
    <source>
        <strain evidence="1 2">B156</strain>
    </source>
</reference>
<proteinExistence type="predicted"/>
<protein>
    <submittedName>
        <fullName evidence="1">Uncharacterized protein</fullName>
    </submittedName>
</protein>
<organism evidence="1 2">
    <name type="scientific">Ramlibacter montanisoli</name>
    <dbReference type="NCBI Taxonomy" id="2732512"/>
    <lineage>
        <taxon>Bacteria</taxon>
        <taxon>Pseudomonadati</taxon>
        <taxon>Pseudomonadota</taxon>
        <taxon>Betaproteobacteria</taxon>
        <taxon>Burkholderiales</taxon>
        <taxon>Comamonadaceae</taxon>
        <taxon>Ramlibacter</taxon>
    </lineage>
</organism>
<comment type="caution">
    <text evidence="1">The sequence shown here is derived from an EMBL/GenBank/DDBJ whole genome shotgun (WGS) entry which is preliminary data.</text>
</comment>